<reference evidence="2 3" key="1">
    <citation type="journal article" date="2024" name="IMA Fungus">
        <title>IMA Genome - F19 : A genome assembly and annotation guide to empower mycologists, including annotated draft genome sequences of Ceratocystis pirilliformis, Diaporthe australafricana, Fusarium ophioides, Paecilomyces lecythidis, and Sporothrix stenoceras.</title>
        <authorList>
            <person name="Aylward J."/>
            <person name="Wilson A.M."/>
            <person name="Visagie C.M."/>
            <person name="Spraker J."/>
            <person name="Barnes I."/>
            <person name="Buitendag C."/>
            <person name="Ceriani C."/>
            <person name="Del Mar Angel L."/>
            <person name="du Plessis D."/>
            <person name="Fuchs T."/>
            <person name="Gasser K."/>
            <person name="Kramer D."/>
            <person name="Li W."/>
            <person name="Munsamy K."/>
            <person name="Piso A."/>
            <person name="Price J.L."/>
            <person name="Sonnekus B."/>
            <person name="Thomas C."/>
            <person name="van der Nest A."/>
            <person name="van Dijk A."/>
            <person name="van Heerden A."/>
            <person name="van Vuuren N."/>
            <person name="Yilmaz N."/>
            <person name="Duong T.A."/>
            <person name="van der Merwe N.A."/>
            <person name="Wingfield M.J."/>
            <person name="Wingfield B.D."/>
        </authorList>
    </citation>
    <scope>NUCLEOTIDE SEQUENCE [LARGE SCALE GENOMIC DNA]</scope>
    <source>
        <strain evidence="2 3">CMW 18300</strain>
    </source>
</reference>
<dbReference type="Pfam" id="PF03358">
    <property type="entry name" value="FMN_red"/>
    <property type="match status" value="1"/>
</dbReference>
<evidence type="ECO:0000259" key="1">
    <source>
        <dbReference type="Pfam" id="PF03358"/>
    </source>
</evidence>
<keyword evidence="3" id="KW-1185">Reference proteome</keyword>
<comment type="caution">
    <text evidence="2">The sequence shown here is derived from an EMBL/GenBank/DDBJ whole genome shotgun (WGS) entry which is preliminary data.</text>
</comment>
<sequence length="214" mass="22898">MSAAAKKVALVVTSNRNVRVGPAVGSIVSAVLEPSAKAANISLKTVDLKSFNLPVFNESLPPKAIQPGGPQFEGEAARAWADEMSSHDGYIFVMNEYNYGMSGATKNAFDYLMNGFTGKPVVVISYGVQGGNLANDQAKTVLNLMGLTVIEPRPKLAFSGGYGPEVILAVTEGKVGDETRKDWSVGHREEILEAFEKLGEQMRVPKPEGDQLPN</sequence>
<evidence type="ECO:0000313" key="2">
    <source>
        <dbReference type="EMBL" id="KAL1862918.1"/>
    </source>
</evidence>
<name>A0ABR3WJE5_9PEZI</name>
<dbReference type="PANTHER" id="PTHR30543:SF21">
    <property type="entry name" value="NAD(P)H-DEPENDENT FMN REDUCTASE LOT6"/>
    <property type="match status" value="1"/>
</dbReference>
<dbReference type="PANTHER" id="PTHR30543">
    <property type="entry name" value="CHROMATE REDUCTASE"/>
    <property type="match status" value="1"/>
</dbReference>
<accession>A0ABR3WJE5</accession>
<feature type="domain" description="NADPH-dependent FMN reductase-like" evidence="1">
    <location>
        <begin position="7"/>
        <end position="151"/>
    </location>
</feature>
<dbReference type="EMBL" id="JAWRVE010000076">
    <property type="protein sequence ID" value="KAL1862918.1"/>
    <property type="molecule type" value="Genomic_DNA"/>
</dbReference>
<proteinExistence type="predicted"/>
<dbReference type="Gene3D" id="3.40.50.360">
    <property type="match status" value="1"/>
</dbReference>
<organism evidence="2 3">
    <name type="scientific">Diaporthe australafricana</name>
    <dbReference type="NCBI Taxonomy" id="127596"/>
    <lineage>
        <taxon>Eukaryota</taxon>
        <taxon>Fungi</taxon>
        <taxon>Dikarya</taxon>
        <taxon>Ascomycota</taxon>
        <taxon>Pezizomycotina</taxon>
        <taxon>Sordariomycetes</taxon>
        <taxon>Sordariomycetidae</taxon>
        <taxon>Diaporthales</taxon>
        <taxon>Diaporthaceae</taxon>
        <taxon>Diaporthe</taxon>
    </lineage>
</organism>
<dbReference type="InterPro" id="IPR050712">
    <property type="entry name" value="NAD(P)H-dep_reductase"/>
</dbReference>
<dbReference type="Proteomes" id="UP001583177">
    <property type="component" value="Unassembled WGS sequence"/>
</dbReference>
<evidence type="ECO:0000313" key="3">
    <source>
        <dbReference type="Proteomes" id="UP001583177"/>
    </source>
</evidence>
<gene>
    <name evidence="2" type="ORF">Daus18300_008248</name>
</gene>
<protein>
    <recommendedName>
        <fullName evidence="1">NADPH-dependent FMN reductase-like domain-containing protein</fullName>
    </recommendedName>
</protein>
<dbReference type="InterPro" id="IPR029039">
    <property type="entry name" value="Flavoprotein-like_sf"/>
</dbReference>
<dbReference type="InterPro" id="IPR005025">
    <property type="entry name" value="FMN_Rdtase-like_dom"/>
</dbReference>
<dbReference type="SUPFAM" id="SSF52218">
    <property type="entry name" value="Flavoproteins"/>
    <property type="match status" value="1"/>
</dbReference>